<evidence type="ECO:0000256" key="7">
    <source>
        <dbReference type="RuleBase" id="RU000688"/>
    </source>
</evidence>
<keyword evidence="3 7" id="KW-0812">Transmembrane</keyword>
<keyword evidence="6 8" id="KW-0472">Membrane</keyword>
<feature type="domain" description="G-protein coupled receptors family 1 profile" evidence="9">
    <location>
        <begin position="57"/>
        <end position="347"/>
    </location>
</feature>
<dbReference type="InterPro" id="IPR017452">
    <property type="entry name" value="GPCR_Rhodpsn_7TM"/>
</dbReference>
<feature type="transmembrane region" description="Helical" evidence="8">
    <location>
        <begin position="170"/>
        <end position="189"/>
    </location>
</feature>
<evidence type="ECO:0000256" key="1">
    <source>
        <dbReference type="ARBA" id="ARBA00004370"/>
    </source>
</evidence>
<organism evidence="10 11">
    <name type="scientific">Strongylocentrotus purpuratus</name>
    <name type="common">Purple sea urchin</name>
    <dbReference type="NCBI Taxonomy" id="7668"/>
    <lineage>
        <taxon>Eukaryota</taxon>
        <taxon>Metazoa</taxon>
        <taxon>Echinodermata</taxon>
        <taxon>Eleutherozoa</taxon>
        <taxon>Echinozoa</taxon>
        <taxon>Echinoidea</taxon>
        <taxon>Euechinoidea</taxon>
        <taxon>Echinacea</taxon>
        <taxon>Camarodonta</taxon>
        <taxon>Echinidea</taxon>
        <taxon>Strongylocentrotidae</taxon>
        <taxon>Strongylocentrotus</taxon>
    </lineage>
</organism>
<evidence type="ECO:0000256" key="2">
    <source>
        <dbReference type="ARBA" id="ARBA00022614"/>
    </source>
</evidence>
<dbReference type="OMA" id="AFIGNIM"/>
<proteinExistence type="inferred from homology"/>
<dbReference type="Pfam" id="PF00001">
    <property type="entry name" value="7tm_1"/>
    <property type="match status" value="1"/>
</dbReference>
<dbReference type="PANTHER" id="PTHR24372:SF77">
    <property type="entry name" value="G-PROTEIN COUPLED RECEPTORS FAMILY 1 PROFILE DOMAIN-CONTAINING PROTEIN"/>
    <property type="match status" value="1"/>
</dbReference>
<dbReference type="PROSITE" id="PS50262">
    <property type="entry name" value="G_PROTEIN_RECEP_F1_2"/>
    <property type="match status" value="1"/>
</dbReference>
<evidence type="ECO:0000259" key="9">
    <source>
        <dbReference type="PROSITE" id="PS50262"/>
    </source>
</evidence>
<comment type="subcellular location">
    <subcellularLocation>
        <location evidence="1">Membrane</location>
    </subcellularLocation>
</comment>
<evidence type="ECO:0000313" key="11">
    <source>
        <dbReference type="Proteomes" id="UP000007110"/>
    </source>
</evidence>
<accession>A0A7M7SYQ3</accession>
<feature type="transmembrane region" description="Helical" evidence="8">
    <location>
        <begin position="327"/>
        <end position="350"/>
    </location>
</feature>
<dbReference type="OrthoDB" id="6022531at2759"/>
<sequence length="355" mass="39697">MSIRYVYDSRFCCLVPASVNCVNERPTHPLFTCRKTFLQNFTIKVFMWILGISALLGNTFVLVFRLRSTPTTRVAKIQAMIITNLAVSDLLMGLYMVLLAVMDILIGESYFWEGRAEEWRASTTCQIAGFISVLSSETSVFLLVLLSLDRFICVVFPFSNWRLGVVSTRVAIGVIWLVSVLLSVGGVLLNNLNPDAYGLSDVCVGLPFIRKSTDIREEDDTWTSNQYGIPYSTTIAGSTVSTWKYSIVLFLGINLCGFVVIFLSYIAIFIKARFVRAEVGQTNQSATEIKMALKMLLIVGTDLFCWMPIIILGILVQTLGVNVTPDIYAWLVVFVLPINSSLNPYLYTIINMVSK</sequence>
<dbReference type="PANTHER" id="PTHR24372">
    <property type="entry name" value="GLYCOPROTEIN HORMONE RECEPTOR"/>
    <property type="match status" value="1"/>
</dbReference>
<evidence type="ECO:0000256" key="4">
    <source>
        <dbReference type="ARBA" id="ARBA00022737"/>
    </source>
</evidence>
<protein>
    <recommendedName>
        <fullName evidence="9">G-protein coupled receptors family 1 profile domain-containing protein</fullName>
    </recommendedName>
</protein>
<keyword evidence="5 8" id="KW-1133">Transmembrane helix</keyword>
<dbReference type="KEGG" id="spu:115923824"/>
<keyword evidence="4" id="KW-0677">Repeat</keyword>
<dbReference type="InParanoid" id="A0A7M7SYQ3"/>
<dbReference type="InterPro" id="IPR000276">
    <property type="entry name" value="GPCR_Rhodpsn"/>
</dbReference>
<evidence type="ECO:0000256" key="5">
    <source>
        <dbReference type="ARBA" id="ARBA00022989"/>
    </source>
</evidence>
<reference evidence="10" key="2">
    <citation type="submission" date="2021-01" db="UniProtKB">
        <authorList>
            <consortium name="EnsemblMetazoa"/>
        </authorList>
    </citation>
    <scope>IDENTIFICATION</scope>
</reference>
<keyword evidence="7" id="KW-0297">G-protein coupled receptor</keyword>
<name>A0A7M7SYQ3_STRPU</name>
<feature type="transmembrane region" description="Helical" evidence="8">
    <location>
        <begin position="85"/>
        <end position="106"/>
    </location>
</feature>
<dbReference type="GeneID" id="115923824"/>
<keyword evidence="2" id="KW-0433">Leucine-rich repeat</keyword>
<dbReference type="Proteomes" id="UP000007110">
    <property type="component" value="Unassembled WGS sequence"/>
</dbReference>
<reference evidence="11" key="1">
    <citation type="submission" date="2015-02" db="EMBL/GenBank/DDBJ databases">
        <title>Genome sequencing for Strongylocentrotus purpuratus.</title>
        <authorList>
            <person name="Murali S."/>
            <person name="Liu Y."/>
            <person name="Vee V."/>
            <person name="English A."/>
            <person name="Wang M."/>
            <person name="Skinner E."/>
            <person name="Han Y."/>
            <person name="Muzny D.M."/>
            <person name="Worley K.C."/>
            <person name="Gibbs R.A."/>
        </authorList>
    </citation>
    <scope>NUCLEOTIDE SEQUENCE</scope>
</reference>
<evidence type="ECO:0000256" key="3">
    <source>
        <dbReference type="ARBA" id="ARBA00022692"/>
    </source>
</evidence>
<feature type="transmembrane region" description="Helical" evidence="8">
    <location>
        <begin position="45"/>
        <end position="64"/>
    </location>
</feature>
<evidence type="ECO:0000256" key="6">
    <source>
        <dbReference type="ARBA" id="ARBA00023136"/>
    </source>
</evidence>
<comment type="similarity">
    <text evidence="7">Belongs to the G-protein coupled receptor 1 family.</text>
</comment>
<keyword evidence="7" id="KW-0675">Receptor</keyword>
<dbReference type="GO" id="GO:0016020">
    <property type="term" value="C:membrane"/>
    <property type="evidence" value="ECO:0007669"/>
    <property type="project" value="UniProtKB-SubCell"/>
</dbReference>
<feature type="transmembrane region" description="Helical" evidence="8">
    <location>
        <begin position="247"/>
        <end position="270"/>
    </location>
</feature>
<keyword evidence="7" id="KW-0807">Transducer</keyword>
<dbReference type="AlphaFoldDB" id="A0A7M7SYQ3"/>
<dbReference type="SUPFAM" id="SSF81321">
    <property type="entry name" value="Family A G protein-coupled receptor-like"/>
    <property type="match status" value="1"/>
</dbReference>
<dbReference type="PRINTS" id="PR00237">
    <property type="entry name" value="GPCRRHODOPSN"/>
</dbReference>
<feature type="transmembrane region" description="Helical" evidence="8">
    <location>
        <begin position="291"/>
        <end position="315"/>
    </location>
</feature>
<dbReference type="PROSITE" id="PS00237">
    <property type="entry name" value="G_PROTEIN_RECEP_F1_1"/>
    <property type="match status" value="1"/>
</dbReference>
<dbReference type="Gene3D" id="1.20.1070.10">
    <property type="entry name" value="Rhodopsin 7-helix transmembrane proteins"/>
    <property type="match status" value="1"/>
</dbReference>
<dbReference type="GO" id="GO:0004930">
    <property type="term" value="F:G protein-coupled receptor activity"/>
    <property type="evidence" value="ECO:0007669"/>
    <property type="project" value="UniProtKB-KW"/>
</dbReference>
<keyword evidence="11" id="KW-1185">Reference proteome</keyword>
<evidence type="ECO:0000313" key="10">
    <source>
        <dbReference type="EnsemblMetazoa" id="XP_030841035"/>
    </source>
</evidence>
<dbReference type="RefSeq" id="XP_030841035.1">
    <property type="nucleotide sequence ID" value="XM_030985175.1"/>
</dbReference>
<dbReference type="EnsemblMetazoa" id="XM_030985175">
    <property type="protein sequence ID" value="XP_030841035"/>
    <property type="gene ID" value="LOC115923824"/>
</dbReference>
<evidence type="ECO:0000256" key="8">
    <source>
        <dbReference type="SAM" id="Phobius"/>
    </source>
</evidence>
<dbReference type="FunFam" id="1.20.1070.10:FF:000343">
    <property type="entry name" value="Uncharacterized protein"/>
    <property type="match status" value="1"/>
</dbReference>